<name>T1A3E9_9ZZZZ</name>
<protein>
    <submittedName>
        <fullName evidence="3">Ham1-like protein</fullName>
        <ecNumber evidence="3">3.6.1.-</ecNumber>
    </submittedName>
</protein>
<dbReference type="AlphaFoldDB" id="T1A3E9"/>
<evidence type="ECO:0000313" key="3">
    <source>
        <dbReference type="EMBL" id="EQD35559.1"/>
    </source>
</evidence>
<comment type="similarity">
    <text evidence="1">Belongs to the HAM1 NTPase family.</text>
</comment>
<accession>T1A3E9</accession>
<dbReference type="PANTHER" id="PTHR11067">
    <property type="entry name" value="INOSINE TRIPHOSPHATE PYROPHOSPHATASE/HAM1 PROTEIN"/>
    <property type="match status" value="1"/>
</dbReference>
<dbReference type="GO" id="GO:0009143">
    <property type="term" value="P:nucleoside triphosphate catabolic process"/>
    <property type="evidence" value="ECO:0007669"/>
    <property type="project" value="InterPro"/>
</dbReference>
<dbReference type="CDD" id="cd00515">
    <property type="entry name" value="HAM1"/>
    <property type="match status" value="1"/>
</dbReference>
<dbReference type="Pfam" id="PF01725">
    <property type="entry name" value="Ham1p_like"/>
    <property type="match status" value="1"/>
</dbReference>
<sequence>MEPQAPTLETVVRAKLRQVAAPPRGFALVEDSGLFVPSLGGFPGVYSSYVLKTLGLEGLLRALRGQRRNASFVAVVGLAGRGILRLGRGEVRGSLAPTPRGRGGFGFDPVFIPEGHSQTFAQMGSEGKALLSHRTRALRGLIRFLEASSPPRRTG</sequence>
<evidence type="ECO:0000256" key="1">
    <source>
        <dbReference type="ARBA" id="ARBA00008023"/>
    </source>
</evidence>
<keyword evidence="2 3" id="KW-0378">Hydrolase</keyword>
<evidence type="ECO:0000256" key="2">
    <source>
        <dbReference type="ARBA" id="ARBA00022801"/>
    </source>
</evidence>
<dbReference type="EC" id="3.6.1.-" evidence="3"/>
<reference evidence="3" key="1">
    <citation type="submission" date="2013-08" db="EMBL/GenBank/DDBJ databases">
        <authorList>
            <person name="Mendez C."/>
            <person name="Richter M."/>
            <person name="Ferrer M."/>
            <person name="Sanchez J."/>
        </authorList>
    </citation>
    <scope>NUCLEOTIDE SEQUENCE</scope>
</reference>
<dbReference type="GO" id="GO:0047429">
    <property type="term" value="F:nucleoside triphosphate diphosphatase activity"/>
    <property type="evidence" value="ECO:0007669"/>
    <property type="project" value="InterPro"/>
</dbReference>
<dbReference type="EMBL" id="AUZY01011259">
    <property type="protein sequence ID" value="EQD35559.1"/>
    <property type="molecule type" value="Genomic_DNA"/>
</dbReference>
<reference evidence="3" key="2">
    <citation type="journal article" date="2014" name="ISME J.">
        <title>Microbial stratification in low pH oxic and suboxic macroscopic growths along an acid mine drainage.</title>
        <authorList>
            <person name="Mendez-Garcia C."/>
            <person name="Mesa V."/>
            <person name="Sprenger R.R."/>
            <person name="Richter M."/>
            <person name="Diez M.S."/>
            <person name="Solano J."/>
            <person name="Bargiela R."/>
            <person name="Golyshina O.V."/>
            <person name="Manteca A."/>
            <person name="Ramos J.L."/>
            <person name="Gallego J.R."/>
            <person name="Llorente I."/>
            <person name="Martins Dos Santos V.A."/>
            <person name="Jensen O.N."/>
            <person name="Pelaez A.I."/>
            <person name="Sanchez J."/>
            <person name="Ferrer M."/>
        </authorList>
    </citation>
    <scope>NUCLEOTIDE SEQUENCE</scope>
</reference>
<dbReference type="GO" id="GO:0005737">
    <property type="term" value="C:cytoplasm"/>
    <property type="evidence" value="ECO:0007669"/>
    <property type="project" value="TreeGrafter"/>
</dbReference>
<comment type="caution">
    <text evidence="3">The sequence shown here is derived from an EMBL/GenBank/DDBJ whole genome shotgun (WGS) entry which is preliminary data.</text>
</comment>
<dbReference type="SUPFAM" id="SSF52972">
    <property type="entry name" value="ITPase-like"/>
    <property type="match status" value="1"/>
</dbReference>
<dbReference type="InterPro" id="IPR002637">
    <property type="entry name" value="RdgB/HAM1"/>
</dbReference>
<dbReference type="Gene3D" id="3.90.950.10">
    <property type="match status" value="1"/>
</dbReference>
<dbReference type="PANTHER" id="PTHR11067:SF9">
    <property type="entry name" value="INOSINE TRIPHOSPHATE PYROPHOSPHATASE"/>
    <property type="match status" value="1"/>
</dbReference>
<gene>
    <name evidence="3" type="ORF">B1B_16887</name>
</gene>
<dbReference type="InterPro" id="IPR029001">
    <property type="entry name" value="ITPase-like_fam"/>
</dbReference>
<proteinExistence type="inferred from homology"/>
<organism evidence="3">
    <name type="scientific">mine drainage metagenome</name>
    <dbReference type="NCBI Taxonomy" id="410659"/>
    <lineage>
        <taxon>unclassified sequences</taxon>
        <taxon>metagenomes</taxon>
        <taxon>ecological metagenomes</taxon>
    </lineage>
</organism>